<dbReference type="InterPro" id="IPR012334">
    <property type="entry name" value="Pectin_lyas_fold"/>
</dbReference>
<accession>A0A9W9SLC0</accession>
<feature type="compositionally biased region" description="Gly residues" evidence="1">
    <location>
        <begin position="474"/>
        <end position="483"/>
    </location>
</feature>
<reference evidence="2" key="2">
    <citation type="journal article" date="2023" name="IMA Fungus">
        <title>Comparative genomic study of the Penicillium genus elucidates a diverse pangenome and 15 lateral gene transfer events.</title>
        <authorList>
            <person name="Petersen C."/>
            <person name="Sorensen T."/>
            <person name="Nielsen M.R."/>
            <person name="Sondergaard T.E."/>
            <person name="Sorensen J.L."/>
            <person name="Fitzpatrick D.A."/>
            <person name="Frisvad J.C."/>
            <person name="Nielsen K.L."/>
        </authorList>
    </citation>
    <scope>NUCLEOTIDE SEQUENCE</scope>
    <source>
        <strain evidence="2">IBT 29864</strain>
    </source>
</reference>
<organism evidence="2 3">
    <name type="scientific">Penicillium cataractarum</name>
    <dbReference type="NCBI Taxonomy" id="2100454"/>
    <lineage>
        <taxon>Eukaryota</taxon>
        <taxon>Fungi</taxon>
        <taxon>Dikarya</taxon>
        <taxon>Ascomycota</taxon>
        <taxon>Pezizomycotina</taxon>
        <taxon>Eurotiomycetes</taxon>
        <taxon>Eurotiomycetidae</taxon>
        <taxon>Eurotiales</taxon>
        <taxon>Aspergillaceae</taxon>
        <taxon>Penicillium</taxon>
    </lineage>
</organism>
<dbReference type="AlphaFoldDB" id="A0A9W9SLC0"/>
<name>A0A9W9SLC0_9EURO</name>
<dbReference type="PANTHER" id="PTHR31321">
    <property type="entry name" value="ACYL-COA THIOESTER HYDROLASE YBHC-RELATED"/>
    <property type="match status" value="1"/>
</dbReference>
<dbReference type="GO" id="GO:0030599">
    <property type="term" value="F:pectinesterase activity"/>
    <property type="evidence" value="ECO:0007669"/>
    <property type="project" value="TreeGrafter"/>
</dbReference>
<dbReference type="GO" id="GO:0045490">
    <property type="term" value="P:pectin catabolic process"/>
    <property type="evidence" value="ECO:0007669"/>
    <property type="project" value="TreeGrafter"/>
</dbReference>
<evidence type="ECO:0000313" key="2">
    <source>
        <dbReference type="EMBL" id="KAJ5380676.1"/>
    </source>
</evidence>
<evidence type="ECO:0008006" key="4">
    <source>
        <dbReference type="Google" id="ProtNLM"/>
    </source>
</evidence>
<dbReference type="PANTHER" id="PTHR31321:SF58">
    <property type="entry name" value="METHYLESTERASE, PUTATIVE-RELATED"/>
    <property type="match status" value="1"/>
</dbReference>
<keyword evidence="3" id="KW-1185">Reference proteome</keyword>
<dbReference type="SUPFAM" id="SSF51126">
    <property type="entry name" value="Pectin lyase-like"/>
    <property type="match status" value="1"/>
</dbReference>
<feature type="region of interest" description="Disordered" evidence="1">
    <location>
        <begin position="462"/>
        <end position="487"/>
    </location>
</feature>
<dbReference type="GeneID" id="81435212"/>
<dbReference type="EMBL" id="JAPZBS010000002">
    <property type="protein sequence ID" value="KAJ5380676.1"/>
    <property type="molecule type" value="Genomic_DNA"/>
</dbReference>
<dbReference type="RefSeq" id="XP_056558247.1">
    <property type="nucleotide sequence ID" value="XM_056696035.1"/>
</dbReference>
<feature type="region of interest" description="Disordered" evidence="1">
    <location>
        <begin position="399"/>
        <end position="420"/>
    </location>
</feature>
<evidence type="ECO:0000256" key="1">
    <source>
        <dbReference type="SAM" id="MobiDB-lite"/>
    </source>
</evidence>
<gene>
    <name evidence="2" type="ORF">N7496_003104</name>
</gene>
<protein>
    <recommendedName>
        <fullName evidence="4">Pectinesterase</fullName>
    </recommendedName>
</protein>
<comment type="caution">
    <text evidence="2">The sequence shown here is derived from an EMBL/GenBank/DDBJ whole genome shotgun (WGS) entry which is preliminary data.</text>
</comment>
<proteinExistence type="predicted"/>
<dbReference type="InterPro" id="IPR011050">
    <property type="entry name" value="Pectin_lyase_fold/virulence"/>
</dbReference>
<sequence length="837" mass="88840">MLIKHEDCVDIVSGRAGGGGSRCIGNLFEHATAPAVTVAPDGSGQFTAIGDAISYAQGKDIPTVTVLSGTYPAITIESTPSVTIVAETKNEYDYTQNEVVVSSDGTALTISANLAGLTVKNVKFVNTGSSGSAAILKGTDLGFYQCQFISSGDSAISANQVLAVIANSYIEAPTNLIEGSGDIYIFNTVIVPTGSSAVVVYVEGPTSNGKSTVAIDRSRVSQKPGVNNDNVYLAAAAGPGAVVVYRDSALGALIAPSGVKIDSRTQNDANLFGEYDTTGAGAYLNNQDARSGFVSYLETSSLSSVSISAIVADGNSDTTWIDPADQHLQGQGTAQAMTAMIQVLARQAQDQLALDQRAQTMVLALTRQGQAHQAQAMVQEHRVLIQVVVLDQQDLARQGQDQRAQGQQGQDRQAQGRQAQGRQAQAMVLAQGRQVLAMIQAQHQQAQGLAVVVLDQQDLARQAQDRQARDRQGQGQGQQGQGQQGRDRLAPGLAKILDLARQAQVRQVRDQQARGQQAQAMIRAHRVLTQALQALDHRAGAEAVEPQTQAQGRALVEDPDHLAMRDLDLGVEEQMAPTLTRAQQRFQPPRPPVTSTTVIIVVLDLGITTTVPQSTVTVTQFITTTVKQGLLLTPSTTDAIVTSLVGNATVTKSLDVTTIVSSFTSTQTDTKIVTTTLSCIPESKPIKRGLLKPRSTTASTTSTHRSTVTDYVTTSTITVPRSTKYITITRTTTINNPPKSKKESPLIAEDTSTPKTTTRTTEVTIHPAPTTTVITEWITSTESGIPSELRTTVTHTRTPSVTITSQITFTSTKIIKTISTTSTTITQTVSNAPTCKT</sequence>
<feature type="compositionally biased region" description="Basic and acidic residues" evidence="1">
    <location>
        <begin position="463"/>
        <end position="472"/>
    </location>
</feature>
<reference evidence="2" key="1">
    <citation type="submission" date="2022-11" db="EMBL/GenBank/DDBJ databases">
        <authorList>
            <person name="Petersen C."/>
        </authorList>
    </citation>
    <scope>NUCLEOTIDE SEQUENCE</scope>
    <source>
        <strain evidence="2">IBT 29864</strain>
    </source>
</reference>
<feature type="compositionally biased region" description="Low complexity" evidence="1">
    <location>
        <begin position="751"/>
        <end position="761"/>
    </location>
</feature>
<evidence type="ECO:0000313" key="3">
    <source>
        <dbReference type="Proteomes" id="UP001147782"/>
    </source>
</evidence>
<dbReference type="Proteomes" id="UP001147782">
    <property type="component" value="Unassembled WGS sequence"/>
</dbReference>
<dbReference type="Gene3D" id="2.160.20.10">
    <property type="entry name" value="Single-stranded right-handed beta-helix, Pectin lyase-like"/>
    <property type="match status" value="1"/>
</dbReference>
<dbReference type="OrthoDB" id="1546079at2759"/>
<feature type="region of interest" description="Disordered" evidence="1">
    <location>
        <begin position="733"/>
        <end position="761"/>
    </location>
</feature>